<proteinExistence type="predicted"/>
<name>A0A382VLN5_9ZZZZ</name>
<reference evidence="1" key="1">
    <citation type="submission" date="2018-05" db="EMBL/GenBank/DDBJ databases">
        <authorList>
            <person name="Lanie J.A."/>
            <person name="Ng W.-L."/>
            <person name="Kazmierczak K.M."/>
            <person name="Andrzejewski T.M."/>
            <person name="Davidsen T.M."/>
            <person name="Wayne K.J."/>
            <person name="Tettelin H."/>
            <person name="Glass J.I."/>
            <person name="Rusch D."/>
            <person name="Podicherti R."/>
            <person name="Tsui H.-C.T."/>
            <person name="Winkler M.E."/>
        </authorList>
    </citation>
    <scope>NUCLEOTIDE SEQUENCE</scope>
</reference>
<gene>
    <name evidence="1" type="ORF">METZ01_LOCUS400291</name>
</gene>
<evidence type="ECO:0000313" key="1">
    <source>
        <dbReference type="EMBL" id="SVD47437.1"/>
    </source>
</evidence>
<protein>
    <recommendedName>
        <fullName evidence="2">2-dehydro-3-deoxy-6-phosphogalactonate aldolase</fullName>
    </recommendedName>
</protein>
<sequence length="39" mass="4358">MEWKRVLHALPYIAILRGLIPENAIQIIGALQDAGFRAV</sequence>
<accession>A0A382VLN5</accession>
<dbReference type="EMBL" id="UINC01152978">
    <property type="protein sequence ID" value="SVD47437.1"/>
    <property type="molecule type" value="Genomic_DNA"/>
</dbReference>
<evidence type="ECO:0008006" key="2">
    <source>
        <dbReference type="Google" id="ProtNLM"/>
    </source>
</evidence>
<organism evidence="1">
    <name type="scientific">marine metagenome</name>
    <dbReference type="NCBI Taxonomy" id="408172"/>
    <lineage>
        <taxon>unclassified sequences</taxon>
        <taxon>metagenomes</taxon>
        <taxon>ecological metagenomes</taxon>
    </lineage>
</organism>
<dbReference type="AlphaFoldDB" id="A0A382VLN5"/>
<feature type="non-terminal residue" evidence="1">
    <location>
        <position position="39"/>
    </location>
</feature>